<gene>
    <name evidence="1" type="ORF">SAMN05443529_11652</name>
</gene>
<keyword evidence="1" id="KW-0328">Glycosyltransferase</keyword>
<dbReference type="InterPro" id="IPR037128">
    <property type="entry name" value="Quinolinate_PRibosylTase_N_sf"/>
</dbReference>
<dbReference type="PANTHER" id="PTHR43202:SF1">
    <property type="entry name" value="NICOTINATE PHOSPHORIBOSYLTRANSFERASE"/>
    <property type="match status" value="1"/>
</dbReference>
<dbReference type="SUPFAM" id="SSF54675">
    <property type="entry name" value="Nicotinate/Quinolinate PRTase N-terminal domain-like"/>
    <property type="match status" value="1"/>
</dbReference>
<evidence type="ECO:0000313" key="1">
    <source>
        <dbReference type="EMBL" id="SDH64887.1"/>
    </source>
</evidence>
<dbReference type="STRING" id="1121419.SAMN05443529_11652"/>
<dbReference type="InterPro" id="IPR053190">
    <property type="entry name" value="NAPRTase-like"/>
</dbReference>
<evidence type="ECO:0000313" key="2">
    <source>
        <dbReference type="Proteomes" id="UP000198656"/>
    </source>
</evidence>
<dbReference type="Gene3D" id="3.90.1170.20">
    <property type="entry name" value="Quinolinate phosphoribosyl transferase, N-terminal domain"/>
    <property type="match status" value="1"/>
</dbReference>
<dbReference type="GO" id="GO:0009435">
    <property type="term" value="P:NAD+ biosynthetic process"/>
    <property type="evidence" value="ECO:0007669"/>
    <property type="project" value="InterPro"/>
</dbReference>
<dbReference type="OrthoDB" id="9770610at2"/>
<organism evidence="1 2">
    <name type="scientific">Desulfosporosinus hippei DSM 8344</name>
    <dbReference type="NCBI Taxonomy" id="1121419"/>
    <lineage>
        <taxon>Bacteria</taxon>
        <taxon>Bacillati</taxon>
        <taxon>Bacillota</taxon>
        <taxon>Clostridia</taxon>
        <taxon>Eubacteriales</taxon>
        <taxon>Desulfitobacteriaceae</taxon>
        <taxon>Desulfosporosinus</taxon>
    </lineage>
</organism>
<sequence length="449" mass="50948">MSVFNGQRLPAEIFKIDTQRMRKGWYSDAYFLNIVKILETISEEDYGFEGKSDLQDIPEEKLAQVKNGDIVVEMQFFTRRKPYSLVAGVDEAFTILKECTGYYDDMGDFVNMYHTLEIEVVEDGTFVKYDGNPMSVQPVLKVRGIYRYFALLETPILGALSEASRVATNVFNVLKAAKGKDILFFPARFVHYKMQALHGYAYSLAVQAYNDKYCNTSNTFVSTDDQGDWWGGKAGGTIAHASIAAFLGDTAETMMQFSRIMPVEVPRIALVDYHNDCLGDTLEVMKRMFNKYWSLLKEGQKEEAQKYQLFGVRPDTSGNMRDVSIPPLGDKKLDCGVNPRLIWALRNAINDAFKQWDIPFEAIQVAKEWCHVIRIVVTGGFNTKKITMFEELGVPVDIYGVGSSLLENSDETNNDYTSDIVRVKLDDTWVEVHKVGRGPCDNPNLERIQ</sequence>
<dbReference type="InterPro" id="IPR013785">
    <property type="entry name" value="Aldolase_TIM"/>
</dbReference>
<reference evidence="2" key="1">
    <citation type="submission" date="2016-10" db="EMBL/GenBank/DDBJ databases">
        <authorList>
            <person name="Varghese N."/>
            <person name="Submissions S."/>
        </authorList>
    </citation>
    <scope>NUCLEOTIDE SEQUENCE [LARGE SCALE GENOMIC DNA]</scope>
    <source>
        <strain evidence="2">DSM 8344</strain>
    </source>
</reference>
<dbReference type="PANTHER" id="PTHR43202">
    <property type="entry name" value="NICOTINATE-NUCLEOTIDE PYROPHOSPHORYLASE"/>
    <property type="match status" value="1"/>
</dbReference>
<protein>
    <submittedName>
        <fullName evidence="1">Nicotinate phosphoribosyltransferase</fullName>
    </submittedName>
</protein>
<proteinExistence type="predicted"/>
<dbReference type="SUPFAM" id="SSF51690">
    <property type="entry name" value="Nicotinate/Quinolinate PRTase C-terminal domain-like"/>
    <property type="match status" value="1"/>
</dbReference>
<dbReference type="EMBL" id="FNCP01000016">
    <property type="protein sequence ID" value="SDH64887.1"/>
    <property type="molecule type" value="Genomic_DNA"/>
</dbReference>
<dbReference type="GO" id="GO:0016763">
    <property type="term" value="F:pentosyltransferase activity"/>
    <property type="evidence" value="ECO:0007669"/>
    <property type="project" value="InterPro"/>
</dbReference>
<dbReference type="Gene3D" id="3.20.20.70">
    <property type="entry name" value="Aldolase class I"/>
    <property type="match status" value="1"/>
</dbReference>
<dbReference type="RefSeq" id="WP_092334226.1">
    <property type="nucleotide sequence ID" value="NZ_FNCP01000016.1"/>
</dbReference>
<keyword evidence="2" id="KW-1185">Reference proteome</keyword>
<name>A0A1G8E4U0_9FIRM</name>
<dbReference type="InterPro" id="IPR036068">
    <property type="entry name" value="Nicotinate_pribotase-like_C"/>
</dbReference>
<dbReference type="AlphaFoldDB" id="A0A1G8E4U0"/>
<dbReference type="Proteomes" id="UP000198656">
    <property type="component" value="Unassembled WGS sequence"/>
</dbReference>
<accession>A0A1G8E4U0</accession>
<keyword evidence="1" id="KW-0808">Transferase</keyword>